<dbReference type="Pfam" id="PF10114">
    <property type="entry name" value="PocR"/>
    <property type="match status" value="1"/>
</dbReference>
<dbReference type="Pfam" id="PF02518">
    <property type="entry name" value="HATPase_c"/>
    <property type="match status" value="1"/>
</dbReference>
<dbReference type="InterPro" id="IPR050640">
    <property type="entry name" value="Bact_2-comp_sensor_kinase"/>
</dbReference>
<keyword evidence="11" id="KW-1133">Transmembrane helix</keyword>
<keyword evidence="13" id="KW-0472">Membrane</keyword>
<dbReference type="RefSeq" id="WP_073337772.1">
    <property type="nucleotide sequence ID" value="NZ_FQXM01000006.1"/>
</dbReference>
<dbReference type="PRINTS" id="PR00344">
    <property type="entry name" value="BCTRLSENSOR"/>
</dbReference>
<dbReference type="GO" id="GO:0005524">
    <property type="term" value="F:ATP binding"/>
    <property type="evidence" value="ECO:0007669"/>
    <property type="project" value="UniProtKB-KW"/>
</dbReference>
<dbReference type="SMART" id="SM00387">
    <property type="entry name" value="HATPase_c"/>
    <property type="match status" value="1"/>
</dbReference>
<dbReference type="GO" id="GO:0005886">
    <property type="term" value="C:plasma membrane"/>
    <property type="evidence" value="ECO:0007669"/>
    <property type="project" value="UniProtKB-SubCell"/>
</dbReference>
<name>A0A1M5TTB8_9CLOT</name>
<dbReference type="Gene3D" id="2.60.120.10">
    <property type="entry name" value="Jelly Rolls"/>
    <property type="match status" value="1"/>
</dbReference>
<dbReference type="CDD" id="cd02208">
    <property type="entry name" value="cupin_RmlC-like"/>
    <property type="match status" value="1"/>
</dbReference>
<evidence type="ECO:0000256" key="10">
    <source>
        <dbReference type="ARBA" id="ARBA00022840"/>
    </source>
</evidence>
<evidence type="ECO:0000256" key="2">
    <source>
        <dbReference type="ARBA" id="ARBA00004651"/>
    </source>
</evidence>
<evidence type="ECO:0000256" key="12">
    <source>
        <dbReference type="ARBA" id="ARBA00023012"/>
    </source>
</evidence>
<keyword evidence="8" id="KW-0547">Nucleotide-binding</keyword>
<dbReference type="InterPro" id="IPR011051">
    <property type="entry name" value="RmlC_Cupin_sf"/>
</dbReference>
<evidence type="ECO:0000256" key="6">
    <source>
        <dbReference type="ARBA" id="ARBA00022679"/>
    </source>
</evidence>
<proteinExistence type="predicted"/>
<dbReference type="Proteomes" id="UP000184447">
    <property type="component" value="Unassembled WGS sequence"/>
</dbReference>
<dbReference type="InterPro" id="IPR036890">
    <property type="entry name" value="HATPase_C_sf"/>
</dbReference>
<dbReference type="SUPFAM" id="SSF55874">
    <property type="entry name" value="ATPase domain of HSP90 chaperone/DNA topoisomerase II/histidine kinase"/>
    <property type="match status" value="1"/>
</dbReference>
<dbReference type="PANTHER" id="PTHR34220:SF11">
    <property type="entry name" value="SENSOR PROTEIN KINASE HPTS"/>
    <property type="match status" value="1"/>
</dbReference>
<sequence>MENKNGNENSQSKPVKQYFEWGDIKWIQENNDLKKSKFLIGHVTLLPGQNQEEHNHSGDEQLIYVVSGQGEQWLNDRYNSLLPGRIYKTPPFAKHEVQNTGKSPLEMIIVYNIDKYDINQLIPAENILDNFYLEDPAKIIDVERLQKIQDKFSEDSYLGIVIKDIKGNLLTTPSNIPEFCKIKEKNMEKCFINKEFDKNDIVETTVYDCCYDVKRIMAPIFLGEKLVGTITCGPVIIKNPNPEVEEKIIKEYKEDGDQLLKAYNSLRRVSREQLYAIIETLRTMSNSIVETSVINFINKERQERTFQILKEAETRSKLERTLVETKMKVIQSQMSPHFLFNTLSVIGQLAYMNGAKEAAETTFALSSLLRTTLTKSLEFVSVNEELKYIKDYLFIQNKRFKDFIKTDIDIEDKVKDVTIPFLTLQLFVENAIVHGFKNMQKQCELKIKGEFLEDRIKLSVKDNGVGIPKERLDNISEEIIKSSGEGIGIGLTSLKSRLEYYYGKNFVFEIKSEYGNGTEVILILPINRKKEVK</sequence>
<dbReference type="Pfam" id="PF07883">
    <property type="entry name" value="Cupin_2"/>
    <property type="match status" value="1"/>
</dbReference>
<reference evidence="15 16" key="1">
    <citation type="submission" date="2016-11" db="EMBL/GenBank/DDBJ databases">
        <authorList>
            <person name="Jaros S."/>
            <person name="Januszkiewicz K."/>
            <person name="Wedrychowicz H."/>
        </authorList>
    </citation>
    <scope>NUCLEOTIDE SEQUENCE [LARGE SCALE GENOMIC DNA]</scope>
    <source>
        <strain evidence="15 16">DSM 8605</strain>
    </source>
</reference>
<feature type="domain" description="Histidine kinase" evidence="14">
    <location>
        <begin position="424"/>
        <end position="528"/>
    </location>
</feature>
<keyword evidence="10" id="KW-0067">ATP-binding</keyword>
<dbReference type="InterPro" id="IPR004358">
    <property type="entry name" value="Sig_transdc_His_kin-like_C"/>
</dbReference>
<evidence type="ECO:0000256" key="13">
    <source>
        <dbReference type="ARBA" id="ARBA00023136"/>
    </source>
</evidence>
<dbReference type="InterPro" id="IPR003594">
    <property type="entry name" value="HATPase_dom"/>
</dbReference>
<dbReference type="InterPro" id="IPR010559">
    <property type="entry name" value="Sig_transdc_His_kin_internal"/>
</dbReference>
<accession>A0A1M5TTB8</accession>
<dbReference type="Gene3D" id="3.30.565.10">
    <property type="entry name" value="Histidine kinase-like ATPase, C-terminal domain"/>
    <property type="match status" value="1"/>
</dbReference>
<dbReference type="InterPro" id="IPR005467">
    <property type="entry name" value="His_kinase_dom"/>
</dbReference>
<dbReference type="EC" id="2.7.13.3" evidence="3"/>
<dbReference type="InterPro" id="IPR013096">
    <property type="entry name" value="Cupin_2"/>
</dbReference>
<keyword evidence="7" id="KW-0812">Transmembrane</keyword>
<dbReference type="EMBL" id="FQXM01000006">
    <property type="protein sequence ID" value="SHH53643.1"/>
    <property type="molecule type" value="Genomic_DNA"/>
</dbReference>
<evidence type="ECO:0000256" key="11">
    <source>
        <dbReference type="ARBA" id="ARBA00022989"/>
    </source>
</evidence>
<dbReference type="AlphaFoldDB" id="A0A1M5TTB8"/>
<dbReference type="OrthoDB" id="1410840at2"/>
<evidence type="ECO:0000256" key="5">
    <source>
        <dbReference type="ARBA" id="ARBA00022553"/>
    </source>
</evidence>
<evidence type="ECO:0000256" key="1">
    <source>
        <dbReference type="ARBA" id="ARBA00000085"/>
    </source>
</evidence>
<keyword evidence="9 15" id="KW-0418">Kinase</keyword>
<evidence type="ECO:0000313" key="15">
    <source>
        <dbReference type="EMBL" id="SHH53643.1"/>
    </source>
</evidence>
<dbReference type="GO" id="GO:0000155">
    <property type="term" value="F:phosphorelay sensor kinase activity"/>
    <property type="evidence" value="ECO:0007669"/>
    <property type="project" value="InterPro"/>
</dbReference>
<keyword evidence="5" id="KW-0597">Phosphoprotein</keyword>
<dbReference type="STRING" id="1121316.SAMN02745207_01467"/>
<evidence type="ECO:0000256" key="9">
    <source>
        <dbReference type="ARBA" id="ARBA00022777"/>
    </source>
</evidence>
<keyword evidence="12" id="KW-0902">Two-component regulatory system</keyword>
<keyword evidence="4" id="KW-1003">Cell membrane</keyword>
<dbReference type="Pfam" id="PF06580">
    <property type="entry name" value="His_kinase"/>
    <property type="match status" value="1"/>
</dbReference>
<comment type="subcellular location">
    <subcellularLocation>
        <location evidence="2">Cell membrane</location>
        <topology evidence="2">Multi-pass membrane protein</topology>
    </subcellularLocation>
</comment>
<dbReference type="InterPro" id="IPR014710">
    <property type="entry name" value="RmlC-like_jellyroll"/>
</dbReference>
<dbReference type="SUPFAM" id="SSF51182">
    <property type="entry name" value="RmlC-like cupins"/>
    <property type="match status" value="1"/>
</dbReference>
<keyword evidence="6" id="KW-0808">Transferase</keyword>
<evidence type="ECO:0000256" key="8">
    <source>
        <dbReference type="ARBA" id="ARBA00022741"/>
    </source>
</evidence>
<keyword evidence="16" id="KW-1185">Reference proteome</keyword>
<dbReference type="PROSITE" id="PS50109">
    <property type="entry name" value="HIS_KIN"/>
    <property type="match status" value="1"/>
</dbReference>
<comment type="catalytic activity">
    <reaction evidence="1">
        <text>ATP + protein L-histidine = ADP + protein N-phospho-L-histidine.</text>
        <dbReference type="EC" id="2.7.13.3"/>
    </reaction>
</comment>
<dbReference type="PANTHER" id="PTHR34220">
    <property type="entry name" value="SENSOR HISTIDINE KINASE YPDA"/>
    <property type="match status" value="1"/>
</dbReference>
<organism evidence="15 16">
    <name type="scientific">Clostridium grantii DSM 8605</name>
    <dbReference type="NCBI Taxonomy" id="1121316"/>
    <lineage>
        <taxon>Bacteria</taxon>
        <taxon>Bacillati</taxon>
        <taxon>Bacillota</taxon>
        <taxon>Clostridia</taxon>
        <taxon>Eubacteriales</taxon>
        <taxon>Clostridiaceae</taxon>
        <taxon>Clostridium</taxon>
    </lineage>
</organism>
<evidence type="ECO:0000259" key="14">
    <source>
        <dbReference type="PROSITE" id="PS50109"/>
    </source>
</evidence>
<protein>
    <recommendedName>
        <fullName evidence="3">histidine kinase</fullName>
        <ecNumber evidence="3">2.7.13.3</ecNumber>
    </recommendedName>
</protein>
<evidence type="ECO:0000256" key="7">
    <source>
        <dbReference type="ARBA" id="ARBA00022692"/>
    </source>
</evidence>
<evidence type="ECO:0000256" key="4">
    <source>
        <dbReference type="ARBA" id="ARBA00022475"/>
    </source>
</evidence>
<evidence type="ECO:0000313" key="16">
    <source>
        <dbReference type="Proteomes" id="UP000184447"/>
    </source>
</evidence>
<evidence type="ECO:0000256" key="3">
    <source>
        <dbReference type="ARBA" id="ARBA00012438"/>
    </source>
</evidence>
<dbReference type="InterPro" id="IPR018771">
    <property type="entry name" value="PocR_dom"/>
</dbReference>
<gene>
    <name evidence="15" type="ORF">SAMN02745207_01467</name>
</gene>